<name>A0A1S8X861_OPIVI</name>
<feature type="non-terminal residue" evidence="1">
    <location>
        <position position="73"/>
    </location>
</feature>
<accession>A0A1S8X861</accession>
<proteinExistence type="predicted"/>
<protein>
    <submittedName>
        <fullName evidence="1">Uncharacterized protein</fullName>
    </submittedName>
</protein>
<reference evidence="1 2" key="1">
    <citation type="submission" date="2015-03" db="EMBL/GenBank/DDBJ databases">
        <title>Draft genome of the nematode, Opisthorchis viverrini.</title>
        <authorList>
            <person name="Mitreva M."/>
        </authorList>
    </citation>
    <scope>NUCLEOTIDE SEQUENCE [LARGE SCALE GENOMIC DNA]</scope>
    <source>
        <strain evidence="1">Khon Kaen</strain>
    </source>
</reference>
<evidence type="ECO:0000313" key="2">
    <source>
        <dbReference type="Proteomes" id="UP000243686"/>
    </source>
</evidence>
<evidence type="ECO:0000313" key="1">
    <source>
        <dbReference type="EMBL" id="OON22856.1"/>
    </source>
</evidence>
<sequence length="73" mass="8327">GRASGLTILDVLDRLSKPRPYQTVSNSLLFCVDFEWITLIERLHHLFRTTRNVLPAATSDLPIHVNSRKHTTS</sequence>
<gene>
    <name evidence="1" type="ORF">X801_01245</name>
</gene>
<dbReference type="EMBL" id="KV891666">
    <property type="protein sequence ID" value="OON22856.1"/>
    <property type="molecule type" value="Genomic_DNA"/>
</dbReference>
<organism evidence="1 2">
    <name type="scientific">Opisthorchis viverrini</name>
    <name type="common">Southeast Asian liver fluke</name>
    <dbReference type="NCBI Taxonomy" id="6198"/>
    <lineage>
        <taxon>Eukaryota</taxon>
        <taxon>Metazoa</taxon>
        <taxon>Spiralia</taxon>
        <taxon>Lophotrochozoa</taxon>
        <taxon>Platyhelminthes</taxon>
        <taxon>Trematoda</taxon>
        <taxon>Digenea</taxon>
        <taxon>Opisthorchiida</taxon>
        <taxon>Opisthorchiata</taxon>
        <taxon>Opisthorchiidae</taxon>
        <taxon>Opisthorchis</taxon>
    </lineage>
</organism>
<dbReference type="AlphaFoldDB" id="A0A1S8X861"/>
<dbReference type="Proteomes" id="UP000243686">
    <property type="component" value="Unassembled WGS sequence"/>
</dbReference>
<keyword evidence="2" id="KW-1185">Reference proteome</keyword>
<feature type="non-terminal residue" evidence="1">
    <location>
        <position position="1"/>
    </location>
</feature>